<evidence type="ECO:0000313" key="1">
    <source>
        <dbReference type="EMBL" id="GLS16727.1"/>
    </source>
</evidence>
<dbReference type="EMBL" id="BSPB01000076">
    <property type="protein sequence ID" value="GLS16727.1"/>
    <property type="molecule type" value="Genomic_DNA"/>
</dbReference>
<dbReference type="Proteomes" id="UP001156903">
    <property type="component" value="Unassembled WGS sequence"/>
</dbReference>
<evidence type="ECO:0008006" key="3">
    <source>
        <dbReference type="Google" id="ProtNLM"/>
    </source>
</evidence>
<keyword evidence="2" id="KW-1185">Reference proteome</keyword>
<comment type="caution">
    <text evidence="1">The sequence shown here is derived from an EMBL/GenBank/DDBJ whole genome shotgun (WGS) entry which is preliminary data.</text>
</comment>
<dbReference type="PIRSF" id="PIRSF028291">
    <property type="entry name" value="UCP028291"/>
    <property type="match status" value="1"/>
</dbReference>
<evidence type="ECO:0000313" key="2">
    <source>
        <dbReference type="Proteomes" id="UP001156903"/>
    </source>
</evidence>
<dbReference type="Gene3D" id="3.30.310.50">
    <property type="entry name" value="Alpha-D-phosphohexomutase, C-terminal domain"/>
    <property type="match status" value="1"/>
</dbReference>
<dbReference type="RefSeq" id="WP_284309405.1">
    <property type="nucleotide sequence ID" value="NZ_BSPB01000076.1"/>
</dbReference>
<proteinExistence type="predicted"/>
<organism evidence="1 2">
    <name type="scientific">Hydrogenophaga electricum</name>
    <dbReference type="NCBI Taxonomy" id="1230953"/>
    <lineage>
        <taxon>Bacteria</taxon>
        <taxon>Pseudomonadati</taxon>
        <taxon>Pseudomonadota</taxon>
        <taxon>Betaproteobacteria</taxon>
        <taxon>Burkholderiales</taxon>
        <taxon>Comamonadaceae</taxon>
        <taxon>Hydrogenophaga</taxon>
    </lineage>
</organism>
<accession>A0ABQ6C8P1</accession>
<protein>
    <recommendedName>
        <fullName evidence="3">DUF2218 domain-containing protein</fullName>
    </recommendedName>
</protein>
<gene>
    <name evidence="1" type="ORF">GCM10007935_41710</name>
</gene>
<name>A0ABQ6C8P1_9BURK</name>
<reference evidence="2" key="1">
    <citation type="journal article" date="2019" name="Int. J. Syst. Evol. Microbiol.">
        <title>The Global Catalogue of Microorganisms (GCM) 10K type strain sequencing project: providing services to taxonomists for standard genome sequencing and annotation.</title>
        <authorList>
            <consortium name="The Broad Institute Genomics Platform"/>
            <consortium name="The Broad Institute Genome Sequencing Center for Infectious Disease"/>
            <person name="Wu L."/>
            <person name="Ma J."/>
        </authorList>
    </citation>
    <scope>NUCLEOTIDE SEQUENCE [LARGE SCALE GENOMIC DNA]</scope>
    <source>
        <strain evidence="2">NBRC 109341</strain>
    </source>
</reference>
<dbReference type="Pfam" id="PF09981">
    <property type="entry name" value="DUF2218"/>
    <property type="match status" value="1"/>
</dbReference>
<dbReference type="InterPro" id="IPR014543">
    <property type="entry name" value="UCP028291"/>
</dbReference>
<sequence>MIRRQGHVATPEASRILQRLCYHFSRKIPVHHDAHQGDAAFPWGRCLLTADAALLRFDCQAADADQLARVQGAIDAHIELFSRKDPLRVNWQAIEPLA</sequence>